<feature type="region of interest" description="Disordered" evidence="1">
    <location>
        <begin position="122"/>
        <end position="184"/>
    </location>
</feature>
<evidence type="ECO:0000313" key="3">
    <source>
        <dbReference type="Proteomes" id="UP000092666"/>
    </source>
</evidence>
<gene>
    <name evidence="2" type="ORF">I316_02560</name>
</gene>
<dbReference type="AlphaFoldDB" id="A0A1B9GWW1"/>
<feature type="compositionally biased region" description="Low complexity" evidence="1">
    <location>
        <begin position="133"/>
        <end position="148"/>
    </location>
</feature>
<keyword evidence="3" id="KW-1185">Reference proteome</keyword>
<organism evidence="2 3">
    <name type="scientific">Kwoniella heveanensis BCC8398</name>
    <dbReference type="NCBI Taxonomy" id="1296120"/>
    <lineage>
        <taxon>Eukaryota</taxon>
        <taxon>Fungi</taxon>
        <taxon>Dikarya</taxon>
        <taxon>Basidiomycota</taxon>
        <taxon>Agaricomycotina</taxon>
        <taxon>Tremellomycetes</taxon>
        <taxon>Tremellales</taxon>
        <taxon>Cryptococcaceae</taxon>
        <taxon>Kwoniella</taxon>
    </lineage>
</organism>
<accession>A0A1B9GWW1</accession>
<feature type="region of interest" description="Disordered" evidence="1">
    <location>
        <begin position="1"/>
        <end position="25"/>
    </location>
</feature>
<evidence type="ECO:0000256" key="1">
    <source>
        <dbReference type="SAM" id="MobiDB-lite"/>
    </source>
</evidence>
<reference evidence="3" key="2">
    <citation type="submission" date="2013-12" db="EMBL/GenBank/DDBJ databases">
        <title>Evolution of pathogenesis and genome organization in the Tremellales.</title>
        <authorList>
            <person name="Cuomo C."/>
            <person name="Litvintseva A."/>
            <person name="Heitman J."/>
            <person name="Chen Y."/>
            <person name="Sun S."/>
            <person name="Springer D."/>
            <person name="Dromer F."/>
            <person name="Young S."/>
            <person name="Zeng Q."/>
            <person name="Chapman S."/>
            <person name="Gujja S."/>
            <person name="Saif S."/>
            <person name="Birren B."/>
        </authorList>
    </citation>
    <scope>NUCLEOTIDE SEQUENCE [LARGE SCALE GENOMIC DNA]</scope>
    <source>
        <strain evidence="3">BCC8398</strain>
    </source>
</reference>
<feature type="compositionally biased region" description="Pro residues" evidence="1">
    <location>
        <begin position="149"/>
        <end position="166"/>
    </location>
</feature>
<dbReference type="EMBL" id="KI669498">
    <property type="protein sequence ID" value="OCF35508.1"/>
    <property type="molecule type" value="Genomic_DNA"/>
</dbReference>
<reference evidence="2 3" key="1">
    <citation type="submission" date="2013-07" db="EMBL/GenBank/DDBJ databases">
        <title>The Genome Sequence of Cryptococcus heveanensis BCC8398.</title>
        <authorList>
            <consortium name="The Broad Institute Genome Sequencing Platform"/>
            <person name="Cuomo C."/>
            <person name="Litvintseva A."/>
            <person name="Chen Y."/>
            <person name="Heitman J."/>
            <person name="Sun S."/>
            <person name="Springer D."/>
            <person name="Dromer F."/>
            <person name="Young S.K."/>
            <person name="Zeng Q."/>
            <person name="Gargeya S."/>
            <person name="Fitzgerald M."/>
            <person name="Abouelleil A."/>
            <person name="Alvarado L."/>
            <person name="Berlin A.M."/>
            <person name="Chapman S.B."/>
            <person name="Dewar J."/>
            <person name="Goldberg J."/>
            <person name="Griggs A."/>
            <person name="Gujja S."/>
            <person name="Hansen M."/>
            <person name="Howarth C."/>
            <person name="Imamovic A."/>
            <person name="Larimer J."/>
            <person name="McCowan C."/>
            <person name="Murphy C."/>
            <person name="Pearson M."/>
            <person name="Priest M."/>
            <person name="Roberts A."/>
            <person name="Saif S."/>
            <person name="Shea T."/>
            <person name="Sykes S."/>
            <person name="Wortman J."/>
            <person name="Nusbaum C."/>
            <person name="Birren B."/>
        </authorList>
    </citation>
    <scope>NUCLEOTIDE SEQUENCE [LARGE SCALE GENOMIC DNA]</scope>
    <source>
        <strain evidence="2 3">BCC8398</strain>
    </source>
</reference>
<name>A0A1B9GWW1_9TREE</name>
<dbReference type="Proteomes" id="UP000092666">
    <property type="component" value="Unassembled WGS sequence"/>
</dbReference>
<sequence length="207" mass="22601">MHQMVHSARLTCPDIPDDTPPGVSNGSQYRKFIKDDQTSWAGEAGWLVEEQAFGGTVHVAIHDRLDPRAMYPDEPRYLYLQRLRPNPEWVLIPIEIVQDIVLGHPNWQDLLPLNISTCPVTNGKNSSRRLRQVSPTGSNSGSSVSPSPSASPSPSPSPAPSTPPPSIIKAESGNTVRCGYRGNASPDAQVSIVELGPDRTVVHEWQI</sequence>
<protein>
    <submittedName>
        <fullName evidence="2">Uncharacterized protein</fullName>
    </submittedName>
</protein>
<evidence type="ECO:0000313" key="2">
    <source>
        <dbReference type="EMBL" id="OCF35508.1"/>
    </source>
</evidence>
<proteinExistence type="predicted"/>